<evidence type="ECO:0000313" key="2">
    <source>
        <dbReference type="EMBL" id="KEK19615.1"/>
    </source>
</evidence>
<keyword evidence="1" id="KW-1133">Transmembrane helix</keyword>
<feature type="transmembrane region" description="Helical" evidence="1">
    <location>
        <begin position="6"/>
        <end position="23"/>
    </location>
</feature>
<keyword evidence="3" id="KW-1185">Reference proteome</keyword>
<gene>
    <name evidence="2" type="ORF">BAMA_20310</name>
</gene>
<dbReference type="RefSeq" id="WP_034638419.1">
    <property type="nucleotide sequence ID" value="NZ_CBCSJC010000033.1"/>
</dbReference>
<keyword evidence="1" id="KW-0472">Membrane</keyword>
<reference evidence="2 3" key="1">
    <citation type="submission" date="2014-06" db="EMBL/GenBank/DDBJ databases">
        <title>Draft genome sequence of Bacillus manliponensis JCM 15802 (MCCC 1A00708).</title>
        <authorList>
            <person name="Lai Q."/>
            <person name="Liu Y."/>
            <person name="Shao Z."/>
        </authorList>
    </citation>
    <scope>NUCLEOTIDE SEQUENCE [LARGE SCALE GENOMIC DNA]</scope>
    <source>
        <strain evidence="2 3">JCM 15802</strain>
    </source>
</reference>
<feature type="transmembrane region" description="Helical" evidence="1">
    <location>
        <begin position="103"/>
        <end position="136"/>
    </location>
</feature>
<comment type="caution">
    <text evidence="2">The sequence shown here is derived from an EMBL/GenBank/DDBJ whole genome shotgun (WGS) entry which is preliminary data.</text>
</comment>
<feature type="transmembrane region" description="Helical" evidence="1">
    <location>
        <begin position="35"/>
        <end position="56"/>
    </location>
</feature>
<proteinExistence type="predicted"/>
<organism evidence="2 3">
    <name type="scientific">Bacillus manliponensis</name>
    <dbReference type="NCBI Taxonomy" id="574376"/>
    <lineage>
        <taxon>Bacteria</taxon>
        <taxon>Bacillati</taxon>
        <taxon>Bacillota</taxon>
        <taxon>Bacilli</taxon>
        <taxon>Bacillales</taxon>
        <taxon>Bacillaceae</taxon>
        <taxon>Bacillus</taxon>
        <taxon>Bacillus cereus group</taxon>
    </lineage>
</organism>
<feature type="transmembrane region" description="Helical" evidence="1">
    <location>
        <begin position="62"/>
        <end position="91"/>
    </location>
</feature>
<protein>
    <submittedName>
        <fullName evidence="2">Uncharacterized protein</fullName>
    </submittedName>
</protein>
<dbReference type="AlphaFoldDB" id="A0A073JZD3"/>
<dbReference type="Proteomes" id="UP000027822">
    <property type="component" value="Unassembled WGS sequence"/>
</dbReference>
<accession>A0A073JZD3</accession>
<evidence type="ECO:0000313" key="3">
    <source>
        <dbReference type="Proteomes" id="UP000027822"/>
    </source>
</evidence>
<sequence length="144" mass="16285">MFAVLFFIISVSAIFFTIVLSFVQLFNKKEQEWKAFYQSLPILSFLLVMYIFNVLFGQGETIVYILLAMLVVPAFYMIHAVLGIIGLCISIKKGNVLSMKEGYPLLFVTSVLTFVSFIVPIVIFLSFLLSCSIIVMNKMKAKAK</sequence>
<evidence type="ECO:0000256" key="1">
    <source>
        <dbReference type="SAM" id="Phobius"/>
    </source>
</evidence>
<keyword evidence="1" id="KW-0812">Transmembrane</keyword>
<dbReference type="EMBL" id="JOTN01000006">
    <property type="protein sequence ID" value="KEK19615.1"/>
    <property type="molecule type" value="Genomic_DNA"/>
</dbReference>
<name>A0A073JZD3_9BACI</name>